<reference evidence="2" key="1">
    <citation type="submission" date="2018-06" db="EMBL/GenBank/DDBJ databases">
        <title>Complete genome sequences of Mycoplasma anatis, M. anseris and M. cloacale type strains.</title>
        <authorList>
            <person name="Grozner D."/>
            <person name="Forro B."/>
            <person name="Sulyok K.M."/>
            <person name="Marton S."/>
            <person name="Kreizinger Z."/>
            <person name="Banyai K."/>
            <person name="Gyuranecz M."/>
        </authorList>
    </citation>
    <scope>NUCLEOTIDE SEQUENCE [LARGE SCALE GENOMIC DNA]</scope>
    <source>
        <strain evidence="2">NCTC 10199</strain>
    </source>
</reference>
<gene>
    <name evidence="1" type="ORF">DK849_00415</name>
</gene>
<accession>A0A2Z4LLC4</accession>
<name>A0A2Z4LLC4_9BACT</name>
<dbReference type="OrthoDB" id="399145at2"/>
<keyword evidence="2" id="KW-1185">Reference proteome</keyword>
<dbReference type="KEGG" id="mclo:DK849_00415"/>
<dbReference type="EMBL" id="CP030103">
    <property type="protein sequence ID" value="AWX42552.1"/>
    <property type="molecule type" value="Genomic_DNA"/>
</dbReference>
<protein>
    <submittedName>
        <fullName evidence="1">Uncharacterized protein</fullName>
    </submittedName>
</protein>
<dbReference type="AlphaFoldDB" id="A0A2Z4LLC4"/>
<organism evidence="1 2">
    <name type="scientific">Metamycoplasma cloacale</name>
    <dbReference type="NCBI Taxonomy" id="92401"/>
    <lineage>
        <taxon>Bacteria</taxon>
        <taxon>Bacillati</taxon>
        <taxon>Mycoplasmatota</taxon>
        <taxon>Mycoplasmoidales</taxon>
        <taxon>Metamycoplasmataceae</taxon>
        <taxon>Metamycoplasma</taxon>
    </lineage>
</organism>
<dbReference type="RefSeq" id="WP_029330616.1">
    <property type="nucleotide sequence ID" value="NZ_CP030103.1"/>
</dbReference>
<evidence type="ECO:0000313" key="1">
    <source>
        <dbReference type="EMBL" id="AWX42552.1"/>
    </source>
</evidence>
<dbReference type="Proteomes" id="UP000249865">
    <property type="component" value="Chromosome"/>
</dbReference>
<proteinExistence type="predicted"/>
<evidence type="ECO:0000313" key="2">
    <source>
        <dbReference type="Proteomes" id="UP000249865"/>
    </source>
</evidence>
<sequence>MKINNIKEMIYNTLSTIAGIVEFKQIDKEHDDPICVTESPKLPETLDICMGLVLLNNAFAKHIVEEIHQILIYTLEKENLNLGKLTIYIKGTK</sequence>